<dbReference type="InterPro" id="IPR017850">
    <property type="entry name" value="Alkaline_phosphatase_core_sf"/>
</dbReference>
<dbReference type="Proteomes" id="UP000315724">
    <property type="component" value="Chromosome"/>
</dbReference>
<feature type="signal peptide" evidence="5">
    <location>
        <begin position="1"/>
        <end position="31"/>
    </location>
</feature>
<dbReference type="GO" id="GO:0004065">
    <property type="term" value="F:arylsulfatase activity"/>
    <property type="evidence" value="ECO:0007669"/>
    <property type="project" value="UniProtKB-EC"/>
</dbReference>
<dbReference type="SUPFAM" id="SSF53649">
    <property type="entry name" value="Alkaline phosphatase-like"/>
    <property type="match status" value="1"/>
</dbReference>
<feature type="domain" description="Sulfatase N-terminal" evidence="6">
    <location>
        <begin position="35"/>
        <end position="394"/>
    </location>
</feature>
<organism evidence="7 8">
    <name type="scientific">Thalassoglobus polymorphus</name>
    <dbReference type="NCBI Taxonomy" id="2527994"/>
    <lineage>
        <taxon>Bacteria</taxon>
        <taxon>Pseudomonadati</taxon>
        <taxon>Planctomycetota</taxon>
        <taxon>Planctomycetia</taxon>
        <taxon>Planctomycetales</taxon>
        <taxon>Planctomycetaceae</taxon>
        <taxon>Thalassoglobus</taxon>
    </lineage>
</organism>
<evidence type="ECO:0000256" key="5">
    <source>
        <dbReference type="SAM" id="SignalP"/>
    </source>
</evidence>
<evidence type="ECO:0000313" key="8">
    <source>
        <dbReference type="Proteomes" id="UP000315724"/>
    </source>
</evidence>
<dbReference type="KEGG" id="tpol:Mal48_07360"/>
<dbReference type="Pfam" id="PF00884">
    <property type="entry name" value="Sulfatase"/>
    <property type="match status" value="1"/>
</dbReference>
<gene>
    <name evidence="7" type="primary">atsA_5</name>
    <name evidence="7" type="ORF">Mal48_07360</name>
</gene>
<proteinExistence type="inferred from homology"/>
<dbReference type="GO" id="GO:0046872">
    <property type="term" value="F:metal ion binding"/>
    <property type="evidence" value="ECO:0007669"/>
    <property type="project" value="UniProtKB-KW"/>
</dbReference>
<dbReference type="InterPro" id="IPR050738">
    <property type="entry name" value="Sulfatase"/>
</dbReference>
<feature type="chain" id="PRO_5022155484" evidence="5">
    <location>
        <begin position="32"/>
        <end position="511"/>
    </location>
</feature>
<evidence type="ECO:0000259" key="6">
    <source>
        <dbReference type="Pfam" id="PF00884"/>
    </source>
</evidence>
<dbReference type="OrthoDB" id="9783154at2"/>
<dbReference type="PANTHER" id="PTHR42693:SF53">
    <property type="entry name" value="ENDO-4-O-SULFATASE"/>
    <property type="match status" value="1"/>
</dbReference>
<comment type="similarity">
    <text evidence="1">Belongs to the sulfatase family.</text>
</comment>
<evidence type="ECO:0000256" key="2">
    <source>
        <dbReference type="ARBA" id="ARBA00022723"/>
    </source>
</evidence>
<evidence type="ECO:0000313" key="7">
    <source>
        <dbReference type="EMBL" id="QDT31502.1"/>
    </source>
</evidence>
<dbReference type="AlphaFoldDB" id="A0A517QIM2"/>
<accession>A0A517QIM2</accession>
<keyword evidence="8" id="KW-1185">Reference proteome</keyword>
<name>A0A517QIM2_9PLAN</name>
<keyword evidence="2" id="KW-0479">Metal-binding</keyword>
<keyword evidence="3 7" id="KW-0378">Hydrolase</keyword>
<keyword evidence="4" id="KW-0106">Calcium</keyword>
<evidence type="ECO:0000256" key="4">
    <source>
        <dbReference type="ARBA" id="ARBA00022837"/>
    </source>
</evidence>
<evidence type="ECO:0000256" key="1">
    <source>
        <dbReference type="ARBA" id="ARBA00008779"/>
    </source>
</evidence>
<dbReference type="InterPro" id="IPR000917">
    <property type="entry name" value="Sulfatase_N"/>
</dbReference>
<protein>
    <submittedName>
        <fullName evidence="7">Arylsulfatase</fullName>
        <ecNumber evidence="7">3.1.6.1</ecNumber>
    </submittedName>
</protein>
<dbReference type="EC" id="3.1.6.1" evidence="7"/>
<dbReference type="Gene3D" id="3.40.720.10">
    <property type="entry name" value="Alkaline Phosphatase, subunit A"/>
    <property type="match status" value="1"/>
</dbReference>
<dbReference type="RefSeq" id="WP_145196118.1">
    <property type="nucleotide sequence ID" value="NZ_CP036267.1"/>
</dbReference>
<dbReference type="CDD" id="cd16145">
    <property type="entry name" value="ARS_like"/>
    <property type="match status" value="1"/>
</dbReference>
<dbReference type="EMBL" id="CP036267">
    <property type="protein sequence ID" value="QDT31502.1"/>
    <property type="molecule type" value="Genomic_DNA"/>
</dbReference>
<dbReference type="Gene3D" id="3.30.1120.10">
    <property type="match status" value="1"/>
</dbReference>
<reference evidence="7 8" key="1">
    <citation type="submission" date="2019-02" db="EMBL/GenBank/DDBJ databases">
        <title>Deep-cultivation of Planctomycetes and their phenomic and genomic characterization uncovers novel biology.</title>
        <authorList>
            <person name="Wiegand S."/>
            <person name="Jogler M."/>
            <person name="Boedeker C."/>
            <person name="Pinto D."/>
            <person name="Vollmers J."/>
            <person name="Rivas-Marin E."/>
            <person name="Kohn T."/>
            <person name="Peeters S.H."/>
            <person name="Heuer A."/>
            <person name="Rast P."/>
            <person name="Oberbeckmann S."/>
            <person name="Bunk B."/>
            <person name="Jeske O."/>
            <person name="Meyerdierks A."/>
            <person name="Storesund J.E."/>
            <person name="Kallscheuer N."/>
            <person name="Luecker S."/>
            <person name="Lage O.M."/>
            <person name="Pohl T."/>
            <person name="Merkel B.J."/>
            <person name="Hornburger P."/>
            <person name="Mueller R.-W."/>
            <person name="Bruemmer F."/>
            <person name="Labrenz M."/>
            <person name="Spormann A.M."/>
            <person name="Op den Camp H."/>
            <person name="Overmann J."/>
            <person name="Amann R."/>
            <person name="Jetten M.S.M."/>
            <person name="Mascher T."/>
            <person name="Medema M.H."/>
            <person name="Devos D.P."/>
            <person name="Kaster A.-K."/>
            <person name="Ovreas L."/>
            <person name="Rohde M."/>
            <person name="Galperin M.Y."/>
            <person name="Jogler C."/>
        </authorList>
    </citation>
    <scope>NUCLEOTIDE SEQUENCE [LARGE SCALE GENOMIC DNA]</scope>
    <source>
        <strain evidence="7 8">Mal48</strain>
    </source>
</reference>
<sequence precursor="true">MTTHKLTLSRLPKSLLLCIFYFASASGIAQAEKTNIVFILADDLGYGELGSYGQKKIRTPNLDRLAKEGIRFTQHYTGAPVCAPARCTLMTGQNLAHAQVRGNKDSGNGRIFPGQWPLTADVVTIAEVLKQAGYTTGAFGKWGLGPSNTSGSPIKQGFDRYFGYNCQRNAHSYYPPFLDSNEREVLINKYPIPGRDRKPEGEIKAEDYRAENYAPDLILDEAVKFLNKNKAKPFFLYLPFVEPHVSMQPPQAWLDQYPEEWDKENGVYRGQNGYLPHPRPRAAYASMISDLDEHVGTILEQLDKHGLTDKTLVVFTSDNGPTHGSRDPKFHVGGAACTFFDSAGGLNGFKGSCYEGGIRIPCIVKWPGKIQADSQTDTPSYFPDWFPTLCSVAGAELPKDQQLDGIDLTSVLKGGQAPPREELMIWEFHGYRGIVAIRDGKWKALRRNLLNKTPADWELYDLEKDQNETTDLAAVHPEIVARLEQEYLKTRIPESDFPIPLYDKLSTVDSQ</sequence>
<dbReference type="InterPro" id="IPR024607">
    <property type="entry name" value="Sulfatase_CS"/>
</dbReference>
<keyword evidence="5" id="KW-0732">Signal</keyword>
<evidence type="ECO:0000256" key="3">
    <source>
        <dbReference type="ARBA" id="ARBA00022801"/>
    </source>
</evidence>
<dbReference type="PROSITE" id="PS00523">
    <property type="entry name" value="SULFATASE_1"/>
    <property type="match status" value="1"/>
</dbReference>
<dbReference type="PANTHER" id="PTHR42693">
    <property type="entry name" value="ARYLSULFATASE FAMILY MEMBER"/>
    <property type="match status" value="1"/>
</dbReference>